<dbReference type="EMBL" id="CAADEY010000030">
    <property type="protein sequence ID" value="VFJ50907.1"/>
    <property type="molecule type" value="Genomic_DNA"/>
</dbReference>
<dbReference type="PANTHER" id="PTHR43728">
    <property type="entry name" value="SLR0304 PROTEIN"/>
    <property type="match status" value="1"/>
</dbReference>
<organism evidence="8">
    <name type="scientific">Candidatus Kentrum sp. DK</name>
    <dbReference type="NCBI Taxonomy" id="2126562"/>
    <lineage>
        <taxon>Bacteria</taxon>
        <taxon>Pseudomonadati</taxon>
        <taxon>Pseudomonadota</taxon>
        <taxon>Gammaproteobacteria</taxon>
        <taxon>Candidatus Kentrum</taxon>
    </lineage>
</organism>
<dbReference type="GO" id="GO:0046872">
    <property type="term" value="F:metal ion binding"/>
    <property type="evidence" value="ECO:0007669"/>
    <property type="project" value="UniProtKB-KW"/>
</dbReference>
<dbReference type="Pfam" id="PF12345">
    <property type="entry name" value="DUF3641"/>
    <property type="match status" value="1"/>
</dbReference>
<dbReference type="Pfam" id="PF04055">
    <property type="entry name" value="Radical_SAM"/>
    <property type="match status" value="1"/>
</dbReference>
<dbReference type="InterPro" id="IPR026351">
    <property type="entry name" value="rSAM_ArsS-like"/>
</dbReference>
<reference evidence="8" key="1">
    <citation type="submission" date="2019-02" db="EMBL/GenBank/DDBJ databases">
        <authorList>
            <person name="Gruber-Vodicka R. H."/>
            <person name="Seah K. B. B."/>
        </authorList>
    </citation>
    <scope>NUCLEOTIDE SEQUENCE</scope>
    <source>
        <strain evidence="8">BECK_DK161</strain>
    </source>
</reference>
<accession>A0A450SE49</accession>
<evidence type="ECO:0000256" key="4">
    <source>
        <dbReference type="ARBA" id="ARBA00023004"/>
    </source>
</evidence>
<dbReference type="AlphaFoldDB" id="A0A450SE49"/>
<dbReference type="InterPro" id="IPR024521">
    <property type="entry name" value="ArsS-like_C"/>
</dbReference>
<evidence type="ECO:0000259" key="6">
    <source>
        <dbReference type="Pfam" id="PF04055"/>
    </source>
</evidence>
<dbReference type="Gene3D" id="3.20.20.70">
    <property type="entry name" value="Aldolase class I"/>
    <property type="match status" value="1"/>
</dbReference>
<dbReference type="SFLD" id="SFLDS00029">
    <property type="entry name" value="Radical_SAM"/>
    <property type="match status" value="1"/>
</dbReference>
<evidence type="ECO:0000256" key="2">
    <source>
        <dbReference type="ARBA" id="ARBA00022691"/>
    </source>
</evidence>
<dbReference type="SUPFAM" id="SSF102114">
    <property type="entry name" value="Radical SAM enzymes"/>
    <property type="match status" value="1"/>
</dbReference>
<proteinExistence type="predicted"/>
<dbReference type="NCBIfam" id="TIGR04167">
    <property type="entry name" value="rSAM_SeCys"/>
    <property type="match status" value="1"/>
</dbReference>
<dbReference type="InterPro" id="IPR013785">
    <property type="entry name" value="Aldolase_TIM"/>
</dbReference>
<feature type="domain" description="Radical SAM core" evidence="6">
    <location>
        <begin position="24"/>
        <end position="159"/>
    </location>
</feature>
<evidence type="ECO:0000256" key="5">
    <source>
        <dbReference type="ARBA" id="ARBA00023014"/>
    </source>
</evidence>
<dbReference type="InterPro" id="IPR007197">
    <property type="entry name" value="rSAM"/>
</dbReference>
<keyword evidence="3" id="KW-0479">Metal-binding</keyword>
<keyword evidence="4" id="KW-0408">Iron</keyword>
<evidence type="ECO:0000313" key="8">
    <source>
        <dbReference type="EMBL" id="VFJ50907.1"/>
    </source>
</evidence>
<keyword evidence="2" id="KW-0949">S-adenosyl-L-methionine</keyword>
<evidence type="ECO:0000259" key="7">
    <source>
        <dbReference type="Pfam" id="PF12345"/>
    </source>
</evidence>
<gene>
    <name evidence="8" type="ORF">BECKDK2373C_GA0170839_103029</name>
</gene>
<dbReference type="GO" id="GO:0051536">
    <property type="term" value="F:iron-sulfur cluster binding"/>
    <property type="evidence" value="ECO:0007669"/>
    <property type="project" value="UniProtKB-KW"/>
</dbReference>
<comment type="cofactor">
    <cofactor evidence="1">
        <name>[4Fe-4S] cluster</name>
        <dbReference type="ChEBI" id="CHEBI:49883"/>
    </cofactor>
</comment>
<dbReference type="InterPro" id="IPR058240">
    <property type="entry name" value="rSAM_sf"/>
</dbReference>
<sequence length="334" mass="36974">MILPPKPPDRFPPLTRTGLDTLQVNLGYRCNQSCKHCHVGAGPHRIEEMEAETIEEILAFLREGKATHLDLTGGAPELNPHFRYLVQQARDLGIHVIDRCNLTVLEEPDRTDLAGFLADHGVEIVASLPCYLEENVDGQRGNGVFARSLCALRRLNALGYGQPGAGLLLNLVYNPTGPFLPPPQQPLEAGYKRELAARYGVVFDRLYALTNLPLARFADRLRALGKLEEYKQLLRNAFRQENLEQVMCRSLVSVDWRGWVYDCDFNQMLDLPMEMPGRDRIHVRELAGRVDPVLTGNRIVVGEHCFGCAAGQGSSCGGALDPFASATSSPRCGT</sequence>
<keyword evidence="5" id="KW-0411">Iron-sulfur</keyword>
<dbReference type="CDD" id="cd01335">
    <property type="entry name" value="Radical_SAM"/>
    <property type="match status" value="1"/>
</dbReference>
<evidence type="ECO:0000256" key="1">
    <source>
        <dbReference type="ARBA" id="ARBA00001966"/>
    </source>
</evidence>
<dbReference type="PANTHER" id="PTHR43728:SF1">
    <property type="entry name" value="FE-S OXIDOREDUCTASE"/>
    <property type="match status" value="1"/>
</dbReference>
<name>A0A450SE49_9GAMM</name>
<protein>
    <submittedName>
        <fullName evidence="8">Radical SAM/Cys-rich domain-containing protein</fullName>
    </submittedName>
</protein>
<evidence type="ECO:0000256" key="3">
    <source>
        <dbReference type="ARBA" id="ARBA00022723"/>
    </source>
</evidence>
<dbReference type="GO" id="GO:0003824">
    <property type="term" value="F:catalytic activity"/>
    <property type="evidence" value="ECO:0007669"/>
    <property type="project" value="InterPro"/>
</dbReference>
<feature type="domain" description="Arsenosugar biosynthesis radical SAM protein ArsS-like C-terminal" evidence="7">
    <location>
        <begin position="180"/>
        <end position="319"/>
    </location>
</feature>